<organism evidence="1 2">
    <name type="scientific">Nicotiana sylvestris</name>
    <name type="common">Wood tobacco</name>
    <name type="synonym">South American tobacco</name>
    <dbReference type="NCBI Taxonomy" id="4096"/>
    <lineage>
        <taxon>Eukaryota</taxon>
        <taxon>Viridiplantae</taxon>
        <taxon>Streptophyta</taxon>
        <taxon>Embryophyta</taxon>
        <taxon>Tracheophyta</taxon>
        <taxon>Spermatophyta</taxon>
        <taxon>Magnoliopsida</taxon>
        <taxon>eudicotyledons</taxon>
        <taxon>Gunneridae</taxon>
        <taxon>Pentapetalae</taxon>
        <taxon>asterids</taxon>
        <taxon>lamiids</taxon>
        <taxon>Solanales</taxon>
        <taxon>Solanaceae</taxon>
        <taxon>Nicotianoideae</taxon>
        <taxon>Nicotianeae</taxon>
        <taxon>Nicotiana</taxon>
    </lineage>
</organism>
<reference evidence="1" key="1">
    <citation type="journal article" date="2013" name="Genome Biol.">
        <title>Reference genomes and transcriptomes of Nicotiana sylvestris and Nicotiana tomentosiformis.</title>
        <authorList>
            <person name="Sierro N."/>
            <person name="Battey J.N."/>
            <person name="Ouadi S."/>
            <person name="Bovet L."/>
            <person name="Goepfert S."/>
            <person name="Bakaher N."/>
            <person name="Peitsch M.C."/>
            <person name="Ivanov N.V."/>
        </authorList>
    </citation>
    <scope>NUCLEOTIDE SEQUENCE [LARGE SCALE GENOMIC DNA]</scope>
</reference>
<keyword evidence="1" id="KW-1185">Reference proteome</keyword>
<dbReference type="PANTHER" id="PTHR33116:SF66">
    <property type="entry name" value="REVERSE TRANSCRIPTASE ZINC-BINDING DOMAIN-CONTAINING PROTEIN"/>
    <property type="match status" value="1"/>
</dbReference>
<dbReference type="AlphaFoldDB" id="A0A1U7VLX6"/>
<evidence type="ECO:0000313" key="2">
    <source>
        <dbReference type="RefSeq" id="XP_009762850.1"/>
    </source>
</evidence>
<dbReference type="eggNOG" id="KOG1075">
    <property type="taxonomic scope" value="Eukaryota"/>
</dbReference>
<name>A0A1U7VLX6_NICSY</name>
<reference evidence="2" key="2">
    <citation type="submission" date="2025-08" db="UniProtKB">
        <authorList>
            <consortium name="RefSeq"/>
        </authorList>
    </citation>
    <scope>IDENTIFICATION</scope>
    <source>
        <tissue evidence="2">Leaf</tissue>
    </source>
</reference>
<proteinExistence type="predicted"/>
<protein>
    <submittedName>
        <fullName evidence="2">Uncharacterized protein LOC104214824</fullName>
    </submittedName>
</protein>
<evidence type="ECO:0000313" key="1">
    <source>
        <dbReference type="Proteomes" id="UP000189701"/>
    </source>
</evidence>
<sequence>MPNDKAPGVDGFPIEFFKRQWEEVRQDILRIKTVIEGIIGKAQSAFIEGTSIVDNILFSHELFNGSNKNGLSPRCMLKVDLRKAYDFLDWGDTQSITIMQETFKMFSNASGLQASAEKSSIYIAGVAQHIKEQLIECTGYDKGSIPFKYLGVPLSARKLNIHQYLALIEKITERVRCWSAMMLSYSGRVQLIKSVLIGIQTKELIAWDRICQPKATGGLNLINMKIWNKAALLKHLWALAMTKDTLWIKWAHIYYIKNRPIDEVNTPKIVAWVVRKIIEAKGEVQKLRSVQTTSLTHWTTL</sequence>
<dbReference type="Proteomes" id="UP000189701">
    <property type="component" value="Unplaced"/>
</dbReference>
<accession>A0A1U7VLX6</accession>
<dbReference type="RefSeq" id="XP_009762850.1">
    <property type="nucleotide sequence ID" value="XM_009764548.1"/>
</dbReference>
<dbReference type="PANTHER" id="PTHR33116">
    <property type="entry name" value="REVERSE TRANSCRIPTASE ZINC-BINDING DOMAIN-CONTAINING PROTEIN-RELATED-RELATED"/>
    <property type="match status" value="1"/>
</dbReference>
<gene>
    <name evidence="2" type="primary">LOC104214824</name>
</gene>